<dbReference type="Proteomes" id="UP001166286">
    <property type="component" value="Unassembled WGS sequence"/>
</dbReference>
<proteinExistence type="predicted"/>
<name>A0AA39UZ20_9LECA</name>
<comment type="caution">
    <text evidence="1">The sequence shown here is derived from an EMBL/GenBank/DDBJ whole genome shotgun (WGS) entry which is preliminary data.</text>
</comment>
<organism evidence="1 2">
    <name type="scientific">Cladonia borealis</name>
    <dbReference type="NCBI Taxonomy" id="184061"/>
    <lineage>
        <taxon>Eukaryota</taxon>
        <taxon>Fungi</taxon>
        <taxon>Dikarya</taxon>
        <taxon>Ascomycota</taxon>
        <taxon>Pezizomycotina</taxon>
        <taxon>Lecanoromycetes</taxon>
        <taxon>OSLEUM clade</taxon>
        <taxon>Lecanoromycetidae</taxon>
        <taxon>Lecanorales</taxon>
        <taxon>Lecanorineae</taxon>
        <taxon>Cladoniaceae</taxon>
        <taxon>Cladonia</taxon>
    </lineage>
</organism>
<evidence type="ECO:0000313" key="2">
    <source>
        <dbReference type="Proteomes" id="UP001166286"/>
    </source>
</evidence>
<keyword evidence="2" id="KW-1185">Reference proteome</keyword>
<protein>
    <submittedName>
        <fullName evidence="1">Uncharacterized protein</fullName>
    </submittedName>
</protein>
<dbReference type="AlphaFoldDB" id="A0AA39UZ20"/>
<accession>A0AA39UZ20</accession>
<gene>
    <name evidence="1" type="ORF">JMJ35_008588</name>
</gene>
<dbReference type="EMBL" id="JAFEKC020000019">
    <property type="protein sequence ID" value="KAK0509217.1"/>
    <property type="molecule type" value="Genomic_DNA"/>
</dbReference>
<sequence length="167" mass="18394">MNIANSLRSHYVFCTAGFAPFPDLAGYVDYKDENAFDAADGADADWSSVSAPDKDNGWRIDGATFAVKHSASPAFLSPLAPSRVGVSIPDQTKWSSDTWNALGARDSVHVSGLRIRELRIANHLCRALEHWSFSIPNFEEQYRKLAFGSRIIVSNVEADVTCMQIAR</sequence>
<evidence type="ECO:0000313" key="1">
    <source>
        <dbReference type="EMBL" id="KAK0509217.1"/>
    </source>
</evidence>
<reference evidence="1" key="1">
    <citation type="submission" date="2023-03" db="EMBL/GenBank/DDBJ databases">
        <title>Complete genome of Cladonia borealis.</title>
        <authorList>
            <person name="Park H."/>
        </authorList>
    </citation>
    <scope>NUCLEOTIDE SEQUENCE</scope>
    <source>
        <strain evidence="1">ANT050790</strain>
    </source>
</reference>